<feature type="transmembrane region" description="Helical" evidence="1">
    <location>
        <begin position="51"/>
        <end position="71"/>
    </location>
</feature>
<feature type="transmembrane region" description="Helical" evidence="1">
    <location>
        <begin position="92"/>
        <end position="117"/>
    </location>
</feature>
<name>A0ABT1SIC7_9FIRM</name>
<dbReference type="EMBL" id="JANGCH010000001">
    <property type="protein sequence ID" value="MCQ5120870.1"/>
    <property type="molecule type" value="Genomic_DNA"/>
</dbReference>
<reference evidence="2 3" key="1">
    <citation type="submission" date="2022-06" db="EMBL/GenBank/DDBJ databases">
        <title>Isolation of gut microbiota from human fecal samples.</title>
        <authorList>
            <person name="Pamer E.G."/>
            <person name="Barat B."/>
            <person name="Waligurski E."/>
            <person name="Medina S."/>
            <person name="Paddock L."/>
            <person name="Mostad J."/>
        </authorList>
    </citation>
    <scope>NUCLEOTIDE SEQUENCE [LARGE SCALE GENOMIC DNA]</scope>
    <source>
        <strain evidence="2 3">DFI.6.1</strain>
    </source>
</reference>
<proteinExistence type="predicted"/>
<feature type="transmembrane region" description="Helical" evidence="1">
    <location>
        <begin position="175"/>
        <end position="197"/>
    </location>
</feature>
<dbReference type="RefSeq" id="WP_256197282.1">
    <property type="nucleotide sequence ID" value="NZ_CALVCM010000020.1"/>
</dbReference>
<evidence type="ECO:0000256" key="1">
    <source>
        <dbReference type="SAM" id="Phobius"/>
    </source>
</evidence>
<feature type="transmembrane region" description="Helical" evidence="1">
    <location>
        <begin position="21"/>
        <end position="39"/>
    </location>
</feature>
<gene>
    <name evidence="2" type="ORF">NE663_01185</name>
</gene>
<feature type="transmembrane region" description="Helical" evidence="1">
    <location>
        <begin position="228"/>
        <end position="249"/>
    </location>
</feature>
<organism evidence="2 3">
    <name type="scientific">Massilicoli timonensis</name>
    <dbReference type="NCBI Taxonomy" id="2015901"/>
    <lineage>
        <taxon>Bacteria</taxon>
        <taxon>Bacillati</taxon>
        <taxon>Bacillota</taxon>
        <taxon>Erysipelotrichia</taxon>
        <taxon>Erysipelotrichales</taxon>
        <taxon>Erysipelotrichaceae</taxon>
        <taxon>Massilicoli</taxon>
    </lineage>
</organism>
<evidence type="ECO:0000313" key="2">
    <source>
        <dbReference type="EMBL" id="MCQ5120870.1"/>
    </source>
</evidence>
<accession>A0ABT1SIC7</accession>
<protein>
    <submittedName>
        <fullName evidence="2">Uncharacterized protein</fullName>
    </submittedName>
</protein>
<comment type="caution">
    <text evidence="2">The sequence shown here is derived from an EMBL/GenBank/DDBJ whole genome shotgun (WGS) entry which is preliminary data.</text>
</comment>
<evidence type="ECO:0000313" key="3">
    <source>
        <dbReference type="Proteomes" id="UP001524435"/>
    </source>
</evidence>
<keyword evidence="1" id="KW-0812">Transmembrane</keyword>
<dbReference type="Proteomes" id="UP001524435">
    <property type="component" value="Unassembled WGS sequence"/>
</dbReference>
<sequence>MSRYDSYKKKAMELLQSSRMKLFAVILTLNFISMLNSMLSSFYSGNDNFKIVSFLITVVLIAANLYVYMLFLQLTRTKTLRFRALRLNGAQILAMFLVAIILGLGNVALLFVVALALQWIPSLYAVGVFFVSLLVMMVEAIAAFAISDGYRGIFKICLSSIRFVRSFAKEMLQAAGVYILVYLTLMVVTNLLTAQFLEILKPSSEELNAIMASGSVMYHALQYEKTLMIGYALLGVQAVQLVVNSYLYAYIYTFYALLYEDAKDNFFLIEEAPSLQKRKKK</sequence>
<keyword evidence="3" id="KW-1185">Reference proteome</keyword>
<keyword evidence="1" id="KW-1133">Transmembrane helix</keyword>
<feature type="transmembrane region" description="Helical" evidence="1">
    <location>
        <begin position="123"/>
        <end position="146"/>
    </location>
</feature>
<keyword evidence="1" id="KW-0472">Membrane</keyword>